<name>A0ABQ3T1U9_9ACTN</name>
<feature type="transmembrane region" description="Helical" evidence="1">
    <location>
        <begin position="112"/>
        <end position="130"/>
    </location>
</feature>
<keyword evidence="3" id="KW-1185">Reference proteome</keyword>
<keyword evidence="1" id="KW-1133">Transmembrane helix</keyword>
<comment type="caution">
    <text evidence="2">The sequence shown here is derived from an EMBL/GenBank/DDBJ whole genome shotgun (WGS) entry which is preliminary data.</text>
</comment>
<feature type="transmembrane region" description="Helical" evidence="1">
    <location>
        <begin position="145"/>
        <end position="165"/>
    </location>
</feature>
<proteinExistence type="predicted"/>
<dbReference type="EMBL" id="BNEC01000005">
    <property type="protein sequence ID" value="GHI74369.1"/>
    <property type="molecule type" value="Genomic_DNA"/>
</dbReference>
<evidence type="ECO:0008006" key="4">
    <source>
        <dbReference type="Google" id="ProtNLM"/>
    </source>
</evidence>
<dbReference type="RefSeq" id="WP_189743153.1">
    <property type="nucleotide sequence ID" value="NZ_BMRL01000012.1"/>
</dbReference>
<evidence type="ECO:0000313" key="2">
    <source>
        <dbReference type="EMBL" id="GHI74369.1"/>
    </source>
</evidence>
<feature type="transmembrane region" description="Helical" evidence="1">
    <location>
        <begin position="71"/>
        <end position="91"/>
    </location>
</feature>
<gene>
    <name evidence="2" type="ORF">Snoj_82870</name>
</gene>
<dbReference type="GeneID" id="95592577"/>
<sequence length="308" mass="33884">MPEQAQRPPEDPPERSFLDKLAYVAAPGTVVLGLLYYFGNQYNEAYYRAFGVPLSDLPLSIQAVLARSPDALFFPVWILLVCGLVVLLVLGRIGHALARPENEGRRRTAYRALLAVGLLLGVVGGYPVFFQDDLLTFLPAGSPRGLLPTLVVALGVSLAFFAIQVRLGQHDPGRRSPQVRDADRLWLVAGALLLGLLTLSLFYGVSRYAAMAGEEQAVADANNGMRRNPAVEVLSRLPLVHHAKNIKFKDLGAKAGPYRYRYRGFRLLVKTPTRFYLVPYYGGYANTVTVVLPDDDGTVRVQMKGSVR</sequence>
<evidence type="ECO:0000256" key="1">
    <source>
        <dbReference type="SAM" id="Phobius"/>
    </source>
</evidence>
<dbReference type="Proteomes" id="UP000613974">
    <property type="component" value="Unassembled WGS sequence"/>
</dbReference>
<feature type="transmembrane region" description="Helical" evidence="1">
    <location>
        <begin position="20"/>
        <end position="38"/>
    </location>
</feature>
<reference evidence="3" key="1">
    <citation type="submission" date="2023-07" db="EMBL/GenBank/DDBJ databases">
        <title>Whole genome shotgun sequence of Streptomyces nojiriensis NBRC 13794.</title>
        <authorList>
            <person name="Komaki H."/>
            <person name="Tamura T."/>
        </authorList>
    </citation>
    <scope>NUCLEOTIDE SEQUENCE [LARGE SCALE GENOMIC DNA]</scope>
    <source>
        <strain evidence="3">NBRC 13794</strain>
    </source>
</reference>
<keyword evidence="1" id="KW-0472">Membrane</keyword>
<evidence type="ECO:0000313" key="3">
    <source>
        <dbReference type="Proteomes" id="UP000613974"/>
    </source>
</evidence>
<protein>
    <recommendedName>
        <fullName evidence="4">DUF3592 domain-containing protein</fullName>
    </recommendedName>
</protein>
<accession>A0ABQ3T1U9</accession>
<keyword evidence="1" id="KW-0812">Transmembrane</keyword>
<organism evidence="2 3">
    <name type="scientific">Streptomyces nojiriensis</name>
    <dbReference type="NCBI Taxonomy" id="66374"/>
    <lineage>
        <taxon>Bacteria</taxon>
        <taxon>Bacillati</taxon>
        <taxon>Actinomycetota</taxon>
        <taxon>Actinomycetes</taxon>
        <taxon>Kitasatosporales</taxon>
        <taxon>Streptomycetaceae</taxon>
        <taxon>Streptomyces</taxon>
    </lineage>
</organism>
<feature type="transmembrane region" description="Helical" evidence="1">
    <location>
        <begin position="185"/>
        <end position="205"/>
    </location>
</feature>